<evidence type="ECO:0000313" key="3">
    <source>
        <dbReference type="Proteomes" id="UP000031516"/>
    </source>
</evidence>
<comment type="caution">
    <text evidence="2">The sequence shown here is derived from an EMBL/GenBank/DDBJ whole genome shotgun (WGS) entry which is preliminary data.</text>
</comment>
<feature type="region of interest" description="Disordered" evidence="1">
    <location>
        <begin position="1"/>
        <end position="69"/>
    </location>
</feature>
<feature type="region of interest" description="Disordered" evidence="1">
    <location>
        <begin position="425"/>
        <end position="482"/>
    </location>
</feature>
<evidence type="ECO:0000256" key="1">
    <source>
        <dbReference type="SAM" id="MobiDB-lite"/>
    </source>
</evidence>
<organism evidence="2 3">
    <name type="scientific">Kluyveromyces dobzhanskii CBS 2104</name>
    <dbReference type="NCBI Taxonomy" id="1427455"/>
    <lineage>
        <taxon>Eukaryota</taxon>
        <taxon>Fungi</taxon>
        <taxon>Dikarya</taxon>
        <taxon>Ascomycota</taxon>
        <taxon>Saccharomycotina</taxon>
        <taxon>Saccharomycetes</taxon>
        <taxon>Saccharomycetales</taxon>
        <taxon>Saccharomycetaceae</taxon>
        <taxon>Kluyveromyces</taxon>
    </lineage>
</organism>
<keyword evidence="3" id="KW-1185">Reference proteome</keyword>
<feature type="compositionally biased region" description="Polar residues" evidence="1">
    <location>
        <begin position="561"/>
        <end position="572"/>
    </location>
</feature>
<evidence type="ECO:0000313" key="2">
    <source>
        <dbReference type="EMBL" id="CDO95322.1"/>
    </source>
</evidence>
<feature type="compositionally biased region" description="Polar residues" evidence="1">
    <location>
        <begin position="450"/>
        <end position="462"/>
    </location>
</feature>
<feature type="compositionally biased region" description="Low complexity" evidence="1">
    <location>
        <begin position="516"/>
        <end position="536"/>
    </location>
</feature>
<dbReference type="AlphaFoldDB" id="A0A0A8LAR4"/>
<proteinExistence type="predicted"/>
<feature type="region of interest" description="Disordered" evidence="1">
    <location>
        <begin position="302"/>
        <end position="328"/>
    </location>
</feature>
<reference evidence="2 3" key="1">
    <citation type="submission" date="2014-03" db="EMBL/GenBank/DDBJ databases">
        <title>The genome of Kluyveromyces dobzhanskii.</title>
        <authorList>
            <person name="Nystedt B."/>
            <person name="Astrom S."/>
        </authorList>
    </citation>
    <scope>NUCLEOTIDE SEQUENCE [LARGE SCALE GENOMIC DNA]</scope>
    <source>
        <strain evidence="2 3">CBS 2104</strain>
    </source>
</reference>
<dbReference type="Proteomes" id="UP000031516">
    <property type="component" value="Unassembled WGS sequence"/>
</dbReference>
<accession>A0A0A8LAR4</accession>
<sequence>MSFDWLNVPGLNISSDPQASALGSSPPPTVSFSFNTADRTEESANKQQQDPQQAQHNSSTQQSNKLATDGTFPASGSVVNFGVSSSKDQIANGGVRSHSEPESAPLYIESPQELQVPLAVPEFQLTLEERKAYLRWFRDLHSKISYRPITLEDVFQFLANFRINDKVKERISHIFKTCSYAVNVEQFYAILRLTSHALQHQQLPTRGMIIEKASVLKPKSILSANAGQEVYEEVEEEPATATDKKVDFDGFASLLLTGNSIRKSIRRKIMKRRDQIKKVHFSKNLVTFASDISSKAVNTVTRKSDKQVVSPQNTTPPTDSNPSDSSLDLSLPMEQLLAKLSSRNKNNSALVKELPSDTQPETQEEREVLEDMKDSLSHFRQIRKVDNVTQLPTDMSSFETLGSGPSQPLEPLKPTATGSANHLFRQTVPPSRNSGILSDGPQQPFKPTPSKYSFKNMFQKNKITPEDPQRLNNVPPVPPQRKIQFEETLKPTSTGSANYLMKQQFQDFQEFQPFQSALPPQQQQQQQQQQYLTPQPSENRFHPQNPAQFLQPSAGGLVSSPRPQVSSNSNLSLDGYFDSRGPPTTPVVPSSSPGHQGMSNGVHFAAPFHQQNQEYGSNLNWQMQPSSQHLGVPMQATMDPNISNMRNVSPQPVRMQSDNILDDLKVLQQQVDQLHQTYSYDGRR</sequence>
<protein>
    <submittedName>
        <fullName evidence="2">WGS project CCBQ000000000 data, contig 00272</fullName>
    </submittedName>
</protein>
<gene>
    <name evidence="2" type="ORF">KLDO_g3567</name>
</gene>
<feature type="compositionally biased region" description="Polar residues" evidence="1">
    <location>
        <begin position="12"/>
        <end position="23"/>
    </location>
</feature>
<dbReference type="EMBL" id="CCBQ010000044">
    <property type="protein sequence ID" value="CDO95322.1"/>
    <property type="molecule type" value="Genomic_DNA"/>
</dbReference>
<dbReference type="OrthoDB" id="2553626at2759"/>
<feature type="compositionally biased region" description="Low complexity" evidence="1">
    <location>
        <begin position="310"/>
        <end position="328"/>
    </location>
</feature>
<feature type="region of interest" description="Disordered" evidence="1">
    <location>
        <begin position="516"/>
        <end position="599"/>
    </location>
</feature>
<name>A0A0A8LAR4_9SACH</name>
<feature type="region of interest" description="Disordered" evidence="1">
    <location>
        <begin position="343"/>
        <end position="370"/>
    </location>
</feature>
<feature type="compositionally biased region" description="Polar residues" evidence="1">
    <location>
        <begin position="56"/>
        <end position="66"/>
    </location>
</feature>